<dbReference type="InterPro" id="IPR010727">
    <property type="entry name" value="DUF1302"/>
</dbReference>
<dbReference type="KEGG" id="aaa:Acav_1718"/>
<reference evidence="2" key="1">
    <citation type="submission" date="2011-02" db="EMBL/GenBank/DDBJ databases">
        <title>Complete sequence of Acidovorax avenae subsp. avenae ATCC 19860.</title>
        <authorList>
            <consortium name="US DOE Joint Genome Institute"/>
            <person name="Lucas S."/>
            <person name="Copeland A."/>
            <person name="Lapidus A."/>
            <person name="Cheng J.-F."/>
            <person name="Goodwin L."/>
            <person name="Pitluck S."/>
            <person name="Chertkov O."/>
            <person name="Held B."/>
            <person name="Detter J.C."/>
            <person name="Han C."/>
            <person name="Tapia R."/>
            <person name="Land M."/>
            <person name="Hauser L."/>
            <person name="Kyrpides N."/>
            <person name="Ivanova N."/>
            <person name="Ovchinnikova G."/>
            <person name="Pagani I."/>
            <person name="Gordon S."/>
            <person name="Woyke T."/>
        </authorList>
    </citation>
    <scope>NUCLEOTIDE SEQUENCE</scope>
    <source>
        <strain evidence="2">ATCC 19860</strain>
    </source>
</reference>
<keyword evidence="3" id="KW-1185">Reference proteome</keyword>
<dbReference type="AlphaFoldDB" id="F0Q5K8"/>
<evidence type="ECO:0000256" key="1">
    <source>
        <dbReference type="SAM" id="SignalP"/>
    </source>
</evidence>
<name>F0Q5K8_PARA1</name>
<feature type="signal peptide" evidence="1">
    <location>
        <begin position="1"/>
        <end position="26"/>
    </location>
</feature>
<evidence type="ECO:0000313" key="3">
    <source>
        <dbReference type="Proteomes" id="UP000002482"/>
    </source>
</evidence>
<dbReference type="EMBL" id="CP002521">
    <property type="protein sequence ID" value="ADX45636.1"/>
    <property type="molecule type" value="Genomic_DNA"/>
</dbReference>
<dbReference type="Proteomes" id="UP000002482">
    <property type="component" value="Chromosome"/>
</dbReference>
<dbReference type="Pfam" id="PF06980">
    <property type="entry name" value="DUF1302"/>
    <property type="match status" value="1"/>
</dbReference>
<dbReference type="HOGENOM" id="CLU_016532_0_0_4"/>
<evidence type="ECO:0008006" key="4">
    <source>
        <dbReference type="Google" id="ProtNLM"/>
    </source>
</evidence>
<dbReference type="GeneID" id="34235486"/>
<keyword evidence="1" id="KW-0732">Signal</keyword>
<sequence>MTTKHSLHLRTTALAAAALLGTGADAMTFETENIRGSFDSTVTIGTGIRMKDPACTLVNAGATGDGAPAGCLAPTSALGDQGNLNYAKGDAFTTYLKGSHELLLKLPSDITFLGRVNWIKDFTASDTTGYLAAGAPSGLRDGLAPDARRDLRFKARLLDLWVSKSFDIGDQRARVRVGNQVINWGESLFLSGGINSTNAVDVMRASQPGTQLKEVLLPAPMVSVASGLGHGLNVEAYVQTHWNGNYMPPTGSYWSTANGLGKGHDTYGLVEAKPRNSGQWGVALRYQPEGTSLNLGAYVLNYQDKGANFSSNVNGTGRAGWAFAENRRLYGVSANMPVGDWSVGTELSYRPRDAVSLNSAATGCASQGGNCWVDEKKFQWHLTGLYSVTPSNGQWLLDLLGASTATLMAETVVVRYPHLRQLYGADPISAGAWGWGQEFDAGASPSPMGSKTAWGYNLDFSWVYDGTVIPGWQVIPEIYYFQAVKGRTPNAAGQLMEGAKSINLTVSFVQNPAKWQASINYAAFFGGKRVFDQPLRDRNYLGFTLSRNF</sequence>
<gene>
    <name evidence="2" type="ordered locus">Acav_1718</name>
</gene>
<evidence type="ECO:0000313" key="2">
    <source>
        <dbReference type="EMBL" id="ADX45636.1"/>
    </source>
</evidence>
<dbReference type="RefSeq" id="WP_013594155.1">
    <property type="nucleotide sequence ID" value="NC_015138.1"/>
</dbReference>
<organism evidence="2 3">
    <name type="scientific">Paracidovorax avenae (strain ATCC 19860 / DSM 7227 / CCUG 15838 / JCM 20985 / LMG 2117 / NCPPB 1011)</name>
    <name type="common">Acidovorax avenae</name>
    <dbReference type="NCBI Taxonomy" id="643561"/>
    <lineage>
        <taxon>Bacteria</taxon>
        <taxon>Pseudomonadati</taxon>
        <taxon>Pseudomonadota</taxon>
        <taxon>Betaproteobacteria</taxon>
        <taxon>Burkholderiales</taxon>
        <taxon>Comamonadaceae</taxon>
        <taxon>Paracidovorax</taxon>
    </lineage>
</organism>
<feature type="chain" id="PRO_5003254972" description="DUF1302 domain-containing protein" evidence="1">
    <location>
        <begin position="27"/>
        <end position="549"/>
    </location>
</feature>
<protein>
    <recommendedName>
        <fullName evidence="4">DUF1302 domain-containing protein</fullName>
    </recommendedName>
</protein>
<accession>F0Q5K8</accession>
<dbReference type="OrthoDB" id="8522166at2"/>
<proteinExistence type="predicted"/>